<dbReference type="SMART" id="SM00630">
    <property type="entry name" value="Sema"/>
    <property type="match status" value="1"/>
</dbReference>
<sequence length="728" mass="82924">FFGNDNDNQTDHFKLLDQDDNTIIIGARNFVYNISISDKGLIENQKHRIAWYSSDANRELCGLKGKQEKDCQNYIRVFAKLSTNKIMLCGTNSYKPKCRYYNLIPSNNSIVYDHNEIDAIGICPYNPQHNSTYVYTDEHLYSATVADFSGADPLIYRGRQRTEQYNLNQLNQPAFVNAIEYNGYVFFFFREYAMEYMNCGKVIYSRVGRICKNDQGGPNTPNKWTSFLKSRFNCSITGEYPFYFDEIQATTKIIDGNYNGERKQIIYGVFTTPENAIGGSAICMFSMQDILDTFDGPFKTQNNSQSSWLPLPNEHVPKVRPGKCVDYSQTLPIETVNFVKTNTLMENSVKSIYGRPLLTRVSLTYRLSAIAVDPQVKALDGKLYDVIFAGTNDGRVIKFINVPIINSTNAVKTVIISEIQALPLSTKIDELTISKKNNRLIVINSGKIISLPLSNCQLKFCRQCLNLQDPYCVWDNINHECSQYDPNDQNIDNNIDRFSQSVSSTSNIDAYCKRYDSIQQYDEASEVAVGSLDSSKRSDGSGGGHIPSTRGTVSSIGHADIENEIAISSIDGDEFTNNINTVYIQKTETLVKDNNLSTANINYWLHYFFILVSFFIGIVVGIYINRCMTKNQPFLEHRNHLNWHNTKPHSMLSQTNRTSNKDVNLLMNTTNQYQIQHQAALNQQIQNHHQQKQNLKKDNIDFDYKDRSVECKNSTESLEKEICKTGTD</sequence>
<evidence type="ECO:0000256" key="1">
    <source>
        <dbReference type="ARBA" id="ARBA00004370"/>
    </source>
</evidence>
<protein>
    <submittedName>
        <fullName evidence="10">Putative semaphorin</fullName>
    </submittedName>
</protein>
<dbReference type="GO" id="GO:0045499">
    <property type="term" value="F:chemorepellent activity"/>
    <property type="evidence" value="ECO:0007669"/>
    <property type="project" value="TreeGrafter"/>
</dbReference>
<feature type="non-terminal residue" evidence="10">
    <location>
        <position position="728"/>
    </location>
</feature>
<keyword evidence="5" id="KW-0325">Glycoprotein</keyword>
<dbReference type="SUPFAM" id="SSF103575">
    <property type="entry name" value="Plexin repeat"/>
    <property type="match status" value="1"/>
</dbReference>
<dbReference type="InterPro" id="IPR015943">
    <property type="entry name" value="WD40/YVTN_repeat-like_dom_sf"/>
</dbReference>
<feature type="region of interest" description="Disordered" evidence="7">
    <location>
        <begin position="532"/>
        <end position="554"/>
    </location>
</feature>
<dbReference type="SUPFAM" id="SSF101912">
    <property type="entry name" value="Sema domain"/>
    <property type="match status" value="1"/>
</dbReference>
<evidence type="ECO:0000256" key="6">
    <source>
        <dbReference type="PROSITE-ProRule" id="PRU00352"/>
    </source>
</evidence>
<evidence type="ECO:0000256" key="7">
    <source>
        <dbReference type="SAM" id="MobiDB-lite"/>
    </source>
</evidence>
<dbReference type="EMBL" id="GANO01003896">
    <property type="protein sequence ID" value="JAB55975.1"/>
    <property type="molecule type" value="mRNA"/>
</dbReference>
<dbReference type="InterPro" id="IPR027231">
    <property type="entry name" value="Semaphorin"/>
</dbReference>
<evidence type="ECO:0000256" key="5">
    <source>
        <dbReference type="ARBA" id="ARBA00023180"/>
    </source>
</evidence>
<keyword evidence="3 8" id="KW-0472">Membrane</keyword>
<dbReference type="FunFam" id="2.130.10.10:FF:000346">
    <property type="entry name" value="Sema-1a, isoform D"/>
    <property type="match status" value="1"/>
</dbReference>
<dbReference type="GO" id="GO:0030335">
    <property type="term" value="P:positive regulation of cell migration"/>
    <property type="evidence" value="ECO:0007669"/>
    <property type="project" value="TreeGrafter"/>
</dbReference>
<evidence type="ECO:0000256" key="4">
    <source>
        <dbReference type="ARBA" id="ARBA00023157"/>
    </source>
</evidence>
<dbReference type="GO" id="GO:0005886">
    <property type="term" value="C:plasma membrane"/>
    <property type="evidence" value="ECO:0007669"/>
    <property type="project" value="TreeGrafter"/>
</dbReference>
<feature type="domain" description="Sema" evidence="9">
    <location>
        <begin position="1"/>
        <end position="453"/>
    </location>
</feature>
<dbReference type="PANTHER" id="PTHR11036">
    <property type="entry name" value="SEMAPHORIN"/>
    <property type="match status" value="1"/>
</dbReference>
<dbReference type="InterPro" id="IPR001627">
    <property type="entry name" value="Semap_dom"/>
</dbReference>
<feature type="transmembrane region" description="Helical" evidence="8">
    <location>
        <begin position="604"/>
        <end position="624"/>
    </location>
</feature>
<dbReference type="Gene3D" id="2.130.10.10">
    <property type="entry name" value="YVTN repeat-like/Quinoprotein amine dehydrogenase"/>
    <property type="match status" value="1"/>
</dbReference>
<dbReference type="PROSITE" id="PS51004">
    <property type="entry name" value="SEMA"/>
    <property type="match status" value="1"/>
</dbReference>
<dbReference type="InterPro" id="IPR002165">
    <property type="entry name" value="Plexin_repeat"/>
</dbReference>
<dbReference type="Gene3D" id="3.30.1680.10">
    <property type="entry name" value="ligand-binding face of the semaphorins, domain 2"/>
    <property type="match status" value="1"/>
</dbReference>
<dbReference type="AlphaFoldDB" id="U5ER55"/>
<dbReference type="Pfam" id="PF01437">
    <property type="entry name" value="PSI"/>
    <property type="match status" value="1"/>
</dbReference>
<dbReference type="GO" id="GO:0071526">
    <property type="term" value="P:semaphorin-plexin signaling pathway"/>
    <property type="evidence" value="ECO:0007669"/>
    <property type="project" value="TreeGrafter"/>
</dbReference>
<keyword evidence="8" id="KW-1133">Transmembrane helix</keyword>
<evidence type="ECO:0000256" key="8">
    <source>
        <dbReference type="SAM" id="Phobius"/>
    </source>
</evidence>
<evidence type="ECO:0000313" key="10">
    <source>
        <dbReference type="EMBL" id="JAB55975.1"/>
    </source>
</evidence>
<keyword evidence="8" id="KW-0812">Transmembrane</keyword>
<dbReference type="PANTHER" id="PTHR11036:SF131">
    <property type="entry name" value="MIP07328P"/>
    <property type="match status" value="1"/>
</dbReference>
<name>U5ER55_9DIPT</name>
<proteinExistence type="evidence at transcript level"/>
<accession>U5ER55</accession>
<feature type="non-terminal residue" evidence="10">
    <location>
        <position position="1"/>
    </location>
</feature>
<keyword evidence="2" id="KW-0221">Differentiation</keyword>
<evidence type="ECO:0000259" key="9">
    <source>
        <dbReference type="PROSITE" id="PS51004"/>
    </source>
</evidence>
<dbReference type="InterPro" id="IPR036352">
    <property type="entry name" value="Semap_dom_sf"/>
</dbReference>
<dbReference type="GO" id="GO:0007411">
    <property type="term" value="P:axon guidance"/>
    <property type="evidence" value="ECO:0007669"/>
    <property type="project" value="TreeGrafter"/>
</dbReference>
<comment type="caution">
    <text evidence="6">Lacks conserved residue(s) required for the propagation of feature annotation.</text>
</comment>
<comment type="subcellular location">
    <subcellularLocation>
        <location evidence="1">Membrane</location>
    </subcellularLocation>
</comment>
<organism evidence="10">
    <name type="scientific">Corethrella appendiculata</name>
    <dbReference type="NCBI Taxonomy" id="1370023"/>
    <lineage>
        <taxon>Eukaryota</taxon>
        <taxon>Metazoa</taxon>
        <taxon>Ecdysozoa</taxon>
        <taxon>Arthropoda</taxon>
        <taxon>Hexapoda</taxon>
        <taxon>Insecta</taxon>
        <taxon>Pterygota</taxon>
        <taxon>Neoptera</taxon>
        <taxon>Endopterygota</taxon>
        <taxon>Diptera</taxon>
        <taxon>Nematocera</taxon>
        <taxon>Culicoidea</taxon>
        <taxon>Chaoboridae</taxon>
        <taxon>Corethrella</taxon>
    </lineage>
</organism>
<evidence type="ECO:0000256" key="2">
    <source>
        <dbReference type="ARBA" id="ARBA00022782"/>
    </source>
</evidence>
<dbReference type="Pfam" id="PF01403">
    <property type="entry name" value="Sema"/>
    <property type="match status" value="1"/>
</dbReference>
<keyword evidence="4" id="KW-1015">Disulfide bond</keyword>
<evidence type="ECO:0000256" key="3">
    <source>
        <dbReference type="ARBA" id="ARBA00023136"/>
    </source>
</evidence>
<dbReference type="GO" id="GO:0030215">
    <property type="term" value="F:semaphorin receptor binding"/>
    <property type="evidence" value="ECO:0007669"/>
    <property type="project" value="InterPro"/>
</dbReference>
<reference evidence="10" key="1">
    <citation type="journal article" date="2014" name="Insect Biochem. Mol. Biol.">
        <title>An insight into the sialome of the frog biting fly, Corethrella appendiculata.</title>
        <authorList>
            <person name="Ribeiro J.M.C."/>
            <person name="Chagas A.C."/>
            <person name="Pham V.M."/>
            <person name="Lounibos L.P."/>
            <person name="Calvo E."/>
        </authorList>
    </citation>
    <scope>NUCLEOTIDE SEQUENCE</scope>
    <source>
        <tissue evidence="10">Salivary glands</tissue>
    </source>
</reference>